<evidence type="ECO:0000313" key="2">
    <source>
        <dbReference type="EMBL" id="KAF1990382.1"/>
    </source>
</evidence>
<dbReference type="Proteomes" id="UP000800041">
    <property type="component" value="Unassembled WGS sequence"/>
</dbReference>
<feature type="region of interest" description="Disordered" evidence="1">
    <location>
        <begin position="1"/>
        <end position="32"/>
    </location>
</feature>
<gene>
    <name evidence="2" type="ORF">K402DRAFT_228078</name>
</gene>
<keyword evidence="3" id="KW-1185">Reference proteome</keyword>
<evidence type="ECO:0000313" key="3">
    <source>
        <dbReference type="Proteomes" id="UP000800041"/>
    </source>
</evidence>
<accession>A0A6G1HBG1</accession>
<reference evidence="2" key="1">
    <citation type="journal article" date="2020" name="Stud. Mycol.">
        <title>101 Dothideomycetes genomes: a test case for predicting lifestyles and emergence of pathogens.</title>
        <authorList>
            <person name="Haridas S."/>
            <person name="Albert R."/>
            <person name="Binder M."/>
            <person name="Bloem J."/>
            <person name="Labutti K."/>
            <person name="Salamov A."/>
            <person name="Andreopoulos B."/>
            <person name="Baker S."/>
            <person name="Barry K."/>
            <person name="Bills G."/>
            <person name="Bluhm B."/>
            <person name="Cannon C."/>
            <person name="Castanera R."/>
            <person name="Culley D."/>
            <person name="Daum C."/>
            <person name="Ezra D."/>
            <person name="Gonzalez J."/>
            <person name="Henrissat B."/>
            <person name="Kuo A."/>
            <person name="Liang C."/>
            <person name="Lipzen A."/>
            <person name="Lutzoni F."/>
            <person name="Magnuson J."/>
            <person name="Mondo S."/>
            <person name="Nolan M."/>
            <person name="Ohm R."/>
            <person name="Pangilinan J."/>
            <person name="Park H.-J."/>
            <person name="Ramirez L."/>
            <person name="Alfaro M."/>
            <person name="Sun H."/>
            <person name="Tritt A."/>
            <person name="Yoshinaga Y."/>
            <person name="Zwiers L.-H."/>
            <person name="Turgeon B."/>
            <person name="Goodwin S."/>
            <person name="Spatafora J."/>
            <person name="Crous P."/>
            <person name="Grigoriev I."/>
        </authorList>
    </citation>
    <scope>NUCLEOTIDE SEQUENCE</scope>
    <source>
        <strain evidence="2">CBS 113979</strain>
    </source>
</reference>
<organism evidence="2 3">
    <name type="scientific">Aulographum hederae CBS 113979</name>
    <dbReference type="NCBI Taxonomy" id="1176131"/>
    <lineage>
        <taxon>Eukaryota</taxon>
        <taxon>Fungi</taxon>
        <taxon>Dikarya</taxon>
        <taxon>Ascomycota</taxon>
        <taxon>Pezizomycotina</taxon>
        <taxon>Dothideomycetes</taxon>
        <taxon>Pleosporomycetidae</taxon>
        <taxon>Aulographales</taxon>
        <taxon>Aulographaceae</taxon>
    </lineage>
</organism>
<feature type="compositionally biased region" description="Low complexity" evidence="1">
    <location>
        <begin position="18"/>
        <end position="31"/>
    </location>
</feature>
<proteinExistence type="predicted"/>
<feature type="region of interest" description="Disordered" evidence="1">
    <location>
        <begin position="62"/>
        <end position="109"/>
    </location>
</feature>
<sequence length="109" mass="11827">MRSAGETDVVREPSLAVRAPPAARTTPQTSRKSSIKLFWSRGASFEWFRHLFPAPDTRIRVGSPQRPCRKPYVSSRLTGSDAPGMASRDCSGTKSCTPCGPGMMGRDGL</sequence>
<name>A0A6G1HBG1_9PEZI</name>
<dbReference type="EMBL" id="ML977142">
    <property type="protein sequence ID" value="KAF1990382.1"/>
    <property type="molecule type" value="Genomic_DNA"/>
</dbReference>
<protein>
    <submittedName>
        <fullName evidence="2">Uncharacterized protein</fullName>
    </submittedName>
</protein>
<evidence type="ECO:0000256" key="1">
    <source>
        <dbReference type="SAM" id="MobiDB-lite"/>
    </source>
</evidence>
<dbReference type="AlphaFoldDB" id="A0A6G1HBG1"/>